<evidence type="ECO:0000256" key="1">
    <source>
        <dbReference type="ARBA" id="ARBA00008853"/>
    </source>
</evidence>
<dbReference type="STRING" id="1304275.C41B8_03156"/>
<protein>
    <submittedName>
        <fullName evidence="5">SMP-30/gluconolaconase/LRE-like region-containing protein</fullName>
    </submittedName>
</protein>
<dbReference type="PRINTS" id="PR01790">
    <property type="entry name" value="SMP30FAMILY"/>
</dbReference>
<feature type="binding site" evidence="3">
    <location>
        <position position="118"/>
    </location>
    <ligand>
        <name>substrate</name>
    </ligand>
</feature>
<dbReference type="GO" id="GO:0019853">
    <property type="term" value="P:L-ascorbic acid biosynthetic process"/>
    <property type="evidence" value="ECO:0007669"/>
    <property type="project" value="TreeGrafter"/>
</dbReference>
<comment type="similarity">
    <text evidence="1">Belongs to the SMP-30/CGR1 family.</text>
</comment>
<feature type="binding site" evidence="3">
    <location>
        <position position="98"/>
    </location>
    <ligand>
        <name>substrate</name>
    </ligand>
</feature>
<dbReference type="SUPFAM" id="SSF63829">
    <property type="entry name" value="Calcium-dependent phosphotriesterase"/>
    <property type="match status" value="1"/>
</dbReference>
<dbReference type="PANTHER" id="PTHR10907">
    <property type="entry name" value="REGUCALCIN"/>
    <property type="match status" value="1"/>
</dbReference>
<keyword evidence="3" id="KW-0862">Zinc</keyword>
<evidence type="ECO:0000256" key="3">
    <source>
        <dbReference type="PIRSR" id="PIRSR605511-2"/>
    </source>
</evidence>
<sequence>MEFEFLVDAGNTLGEGPLWDTQEQRLYWIDSLGNTVNRCRADGSEIESWDVPANIGSLALREKGGGVVALQNGFHFLDFDTGECEFIIDPEADNPGTRFNDGKVDRRGRMIAGCMDYDEESGSSGLYRLDPDLSCHKLDDGIVVSNGPCWSPDDKTFYFADTWKAIYAYDYDIDAGTVANKRVFVPVEDESLGVPDGATVDAEGFVWSAQVYGAKLNRYAPDGTLDRSIDFPIQNITSVMFGGENLDTLFVTSMGHQPVRGKKSTDPRNGGVFAVHGLGVKGLPEHRFAG</sequence>
<evidence type="ECO:0000313" key="5">
    <source>
        <dbReference type="EMBL" id="KEZ78580.1"/>
    </source>
</evidence>
<comment type="caution">
    <text evidence="5">The sequence shown here is derived from an EMBL/GenBank/DDBJ whole genome shotgun (WGS) entry which is preliminary data.</text>
</comment>
<dbReference type="eggNOG" id="COG3386">
    <property type="taxonomic scope" value="Bacteria"/>
</dbReference>
<evidence type="ECO:0000256" key="2">
    <source>
        <dbReference type="PIRSR" id="PIRSR605511-1"/>
    </source>
</evidence>
<feature type="domain" description="SMP-30/Gluconolactonase/LRE-like region" evidence="4">
    <location>
        <begin position="13"/>
        <end position="254"/>
    </location>
</feature>
<dbReference type="PATRIC" id="fig|1304275.5.peg.640"/>
<dbReference type="OrthoDB" id="9775406at2"/>
<dbReference type="GO" id="GO:0004341">
    <property type="term" value="F:gluconolactonase activity"/>
    <property type="evidence" value="ECO:0007669"/>
    <property type="project" value="TreeGrafter"/>
</dbReference>
<dbReference type="RefSeq" id="WP_037334010.1">
    <property type="nucleotide sequence ID" value="NZ_APNK01000003.1"/>
</dbReference>
<accession>A0A084IPE6</accession>
<dbReference type="PANTHER" id="PTHR10907:SF47">
    <property type="entry name" value="REGUCALCIN"/>
    <property type="match status" value="1"/>
</dbReference>
<keyword evidence="6" id="KW-1185">Reference proteome</keyword>
<evidence type="ECO:0000313" key="6">
    <source>
        <dbReference type="Proteomes" id="UP000028302"/>
    </source>
</evidence>
<reference evidence="5 6" key="1">
    <citation type="submission" date="2013-03" db="EMBL/GenBank/DDBJ databases">
        <title>Salinisphaera hydrothermalis C41B8 Genome Sequencing.</title>
        <authorList>
            <person name="Li C."/>
            <person name="Lai Q."/>
            <person name="Shao Z."/>
        </authorList>
    </citation>
    <scope>NUCLEOTIDE SEQUENCE [LARGE SCALE GENOMIC DNA]</scope>
    <source>
        <strain evidence="5 6">C41B8</strain>
    </source>
</reference>
<dbReference type="AlphaFoldDB" id="A0A084IPE6"/>
<name>A0A084IPE6_SALHC</name>
<keyword evidence="3" id="KW-0479">Metal-binding</keyword>
<feature type="binding site" evidence="3">
    <location>
        <position position="196"/>
    </location>
    <ligand>
        <name>a divalent metal cation</name>
        <dbReference type="ChEBI" id="CHEBI:60240"/>
    </ligand>
</feature>
<gene>
    <name evidence="5" type="ORF">C41B8_03156</name>
</gene>
<feature type="binding site" evidence="3">
    <location>
        <position position="100"/>
    </location>
    <ligand>
        <name>substrate</name>
    </ligand>
</feature>
<feature type="binding site" evidence="3">
    <location>
        <position position="146"/>
    </location>
    <ligand>
        <name>a divalent metal cation</name>
        <dbReference type="ChEBI" id="CHEBI:60240"/>
    </ligand>
</feature>
<dbReference type="Gene3D" id="2.120.10.30">
    <property type="entry name" value="TolB, C-terminal domain"/>
    <property type="match status" value="1"/>
</dbReference>
<dbReference type="Pfam" id="PF08450">
    <property type="entry name" value="SGL"/>
    <property type="match status" value="1"/>
</dbReference>
<dbReference type="Proteomes" id="UP000028302">
    <property type="component" value="Unassembled WGS sequence"/>
</dbReference>
<proteinExistence type="inferred from homology"/>
<dbReference type="InterPro" id="IPR011042">
    <property type="entry name" value="6-blade_b-propeller_TolB-like"/>
</dbReference>
<dbReference type="EMBL" id="APNK01000003">
    <property type="protein sequence ID" value="KEZ78580.1"/>
    <property type="molecule type" value="Genomic_DNA"/>
</dbReference>
<dbReference type="InterPro" id="IPR013658">
    <property type="entry name" value="SGL"/>
</dbReference>
<feature type="binding site" evidence="3">
    <location>
        <position position="15"/>
    </location>
    <ligand>
        <name>a divalent metal cation</name>
        <dbReference type="ChEBI" id="CHEBI:60240"/>
    </ligand>
</feature>
<dbReference type="InterPro" id="IPR005511">
    <property type="entry name" value="SMP-30"/>
</dbReference>
<evidence type="ECO:0000259" key="4">
    <source>
        <dbReference type="Pfam" id="PF08450"/>
    </source>
</evidence>
<dbReference type="GO" id="GO:0005509">
    <property type="term" value="F:calcium ion binding"/>
    <property type="evidence" value="ECO:0007669"/>
    <property type="project" value="TreeGrafter"/>
</dbReference>
<comment type="cofactor">
    <cofactor evidence="3">
        <name>Zn(2+)</name>
        <dbReference type="ChEBI" id="CHEBI:29105"/>
    </cofactor>
    <text evidence="3">Binds 1 divalent metal cation per subunit.</text>
</comment>
<feature type="active site" description="Proton donor/acceptor" evidence="2">
    <location>
        <position position="196"/>
    </location>
</feature>
<organism evidence="5 6">
    <name type="scientific">Salinisphaera hydrothermalis (strain C41B8)</name>
    <dbReference type="NCBI Taxonomy" id="1304275"/>
    <lineage>
        <taxon>Bacteria</taxon>
        <taxon>Pseudomonadati</taxon>
        <taxon>Pseudomonadota</taxon>
        <taxon>Gammaproteobacteria</taxon>
        <taxon>Salinisphaerales</taxon>
        <taxon>Salinisphaeraceae</taxon>
        <taxon>Salinisphaera</taxon>
    </lineage>
</organism>